<reference evidence="2 3" key="1">
    <citation type="submission" date="2016-03" db="EMBL/GenBank/DDBJ databases">
        <title>Whole genome sequencing of Grifola frondosa 9006-11.</title>
        <authorList>
            <person name="Min B."/>
            <person name="Park H."/>
            <person name="Kim J.-G."/>
            <person name="Cho H."/>
            <person name="Oh Y.-L."/>
            <person name="Kong W.-S."/>
            <person name="Choi I.-G."/>
        </authorList>
    </citation>
    <scope>NUCLEOTIDE SEQUENCE [LARGE SCALE GENOMIC DNA]</scope>
    <source>
        <strain evidence="2 3">9006-11</strain>
    </source>
</reference>
<feature type="region of interest" description="Disordered" evidence="1">
    <location>
        <begin position="91"/>
        <end position="110"/>
    </location>
</feature>
<dbReference type="Proteomes" id="UP000092993">
    <property type="component" value="Unassembled WGS sequence"/>
</dbReference>
<evidence type="ECO:0000256" key="1">
    <source>
        <dbReference type="SAM" id="MobiDB-lite"/>
    </source>
</evidence>
<evidence type="ECO:0000313" key="3">
    <source>
        <dbReference type="Proteomes" id="UP000092993"/>
    </source>
</evidence>
<dbReference type="AlphaFoldDB" id="A0A1C7MIZ7"/>
<name>A0A1C7MIZ7_GRIFR</name>
<gene>
    <name evidence="2" type="ORF">A0H81_03982</name>
</gene>
<evidence type="ECO:0000313" key="2">
    <source>
        <dbReference type="EMBL" id="OBZ76326.1"/>
    </source>
</evidence>
<organism evidence="2 3">
    <name type="scientific">Grifola frondosa</name>
    <name type="common">Maitake</name>
    <name type="synonym">Polyporus frondosus</name>
    <dbReference type="NCBI Taxonomy" id="5627"/>
    <lineage>
        <taxon>Eukaryota</taxon>
        <taxon>Fungi</taxon>
        <taxon>Dikarya</taxon>
        <taxon>Basidiomycota</taxon>
        <taxon>Agaricomycotina</taxon>
        <taxon>Agaricomycetes</taxon>
        <taxon>Polyporales</taxon>
        <taxon>Grifolaceae</taxon>
        <taxon>Grifola</taxon>
    </lineage>
</organism>
<sequence>MARRKSCASRASIDPTYELRIQAALEGLRDGVYQTISEAAKAQKVALPTLSDRARGVHISRCQAHAHRQLLTNEQEDALVAWCTHSALPLSPSTLKGREPSGLSGKTLPPNLSYVTLP</sequence>
<proteinExistence type="predicted"/>
<dbReference type="OrthoDB" id="2679067at2759"/>
<evidence type="ECO:0008006" key="4">
    <source>
        <dbReference type="Google" id="ProtNLM"/>
    </source>
</evidence>
<accession>A0A1C7MIZ7</accession>
<keyword evidence="3" id="KW-1185">Reference proteome</keyword>
<dbReference type="EMBL" id="LUGG01000003">
    <property type="protein sequence ID" value="OBZ76326.1"/>
    <property type="molecule type" value="Genomic_DNA"/>
</dbReference>
<comment type="caution">
    <text evidence="2">The sequence shown here is derived from an EMBL/GenBank/DDBJ whole genome shotgun (WGS) entry which is preliminary data.</text>
</comment>
<protein>
    <recommendedName>
        <fullName evidence="4">HTH psq-type domain-containing protein</fullName>
    </recommendedName>
</protein>